<dbReference type="InterPro" id="IPR000788">
    <property type="entry name" value="RNR_lg_C"/>
</dbReference>
<evidence type="ECO:0000256" key="5">
    <source>
        <dbReference type="ARBA" id="ARBA00023002"/>
    </source>
</evidence>
<proteinExistence type="predicted"/>
<dbReference type="GO" id="GO:0005524">
    <property type="term" value="F:ATP binding"/>
    <property type="evidence" value="ECO:0007669"/>
    <property type="project" value="UniProtKB-KW"/>
</dbReference>
<dbReference type="PROSITE" id="PS51161">
    <property type="entry name" value="ATP_CONE"/>
    <property type="match status" value="1"/>
</dbReference>
<reference evidence="8" key="1">
    <citation type="journal article" date="2014" name="Front. Microbiol.">
        <title>High frequency of phylogenetically diverse reductive dehalogenase-homologous genes in deep subseafloor sedimentary metagenomes.</title>
        <authorList>
            <person name="Kawai M."/>
            <person name="Futagami T."/>
            <person name="Toyoda A."/>
            <person name="Takaki Y."/>
            <person name="Nishi S."/>
            <person name="Hori S."/>
            <person name="Arai W."/>
            <person name="Tsubouchi T."/>
            <person name="Morono Y."/>
            <person name="Uchiyama I."/>
            <person name="Ito T."/>
            <person name="Fujiyama A."/>
            <person name="Inagaki F."/>
            <person name="Takami H."/>
        </authorList>
    </citation>
    <scope>NUCLEOTIDE SEQUENCE</scope>
    <source>
        <strain evidence="8">Expedition CK06-06</strain>
    </source>
</reference>
<dbReference type="Gene3D" id="3.20.70.20">
    <property type="match status" value="1"/>
</dbReference>
<evidence type="ECO:0000256" key="4">
    <source>
        <dbReference type="ARBA" id="ARBA00022840"/>
    </source>
</evidence>
<feature type="domain" description="ATP-cone" evidence="7">
    <location>
        <begin position="1"/>
        <end position="120"/>
    </location>
</feature>
<protein>
    <recommendedName>
        <fullName evidence="7">ATP-cone domain-containing protein</fullName>
    </recommendedName>
</protein>
<keyword evidence="4" id="KW-0067">ATP-binding</keyword>
<feature type="non-terminal residue" evidence="8">
    <location>
        <position position="287"/>
    </location>
</feature>
<name>X1LB07_9ZZZZ</name>
<dbReference type="GO" id="GO:0031419">
    <property type="term" value="F:cobalamin binding"/>
    <property type="evidence" value="ECO:0007669"/>
    <property type="project" value="UniProtKB-KW"/>
</dbReference>
<keyword evidence="2" id="KW-0846">Cobalamin</keyword>
<dbReference type="InterPro" id="IPR013509">
    <property type="entry name" value="RNR_lsu_N"/>
</dbReference>
<dbReference type="GO" id="GO:0004748">
    <property type="term" value="F:ribonucleoside-diphosphate reductase activity, thioredoxin disulfide as acceptor"/>
    <property type="evidence" value="ECO:0007669"/>
    <property type="project" value="InterPro"/>
</dbReference>
<evidence type="ECO:0000256" key="1">
    <source>
        <dbReference type="ARBA" id="ARBA00001922"/>
    </source>
</evidence>
<dbReference type="AlphaFoldDB" id="X1LB07"/>
<comment type="caution">
    <text evidence="8">The sequence shown here is derived from an EMBL/GenBank/DDBJ whole genome shotgun (WGS) entry which is preliminary data.</text>
</comment>
<dbReference type="SUPFAM" id="SSF51998">
    <property type="entry name" value="PFL-like glycyl radical enzymes"/>
    <property type="match status" value="1"/>
</dbReference>
<dbReference type="GO" id="GO:0009263">
    <property type="term" value="P:deoxyribonucleotide biosynthetic process"/>
    <property type="evidence" value="ECO:0007669"/>
    <property type="project" value="InterPro"/>
</dbReference>
<keyword evidence="5" id="KW-0560">Oxidoreductase</keyword>
<keyword evidence="3" id="KW-0547">Nucleotide-binding</keyword>
<dbReference type="PANTHER" id="PTHR43371:SF1">
    <property type="entry name" value="RIBONUCLEOSIDE-DIPHOSPHATE REDUCTASE"/>
    <property type="match status" value="1"/>
</dbReference>
<dbReference type="InterPro" id="IPR050862">
    <property type="entry name" value="RdRp_reductase_class-2"/>
</dbReference>
<sequence>MSARQRKNSKTEQLTHDKIARTIFAAAESVGISDRNLTEQLTEQVIQRLERLGARLPLPGMEGLIPEKKQRAKSSPPPEIEGIVKEALTQMGHPEIAKAYLKEQKPQPVLVHREEEEKIAGEEVAVRLSPNALRVLGKRYLKKHPEGEALETPGEMFRRVAKYIASAELLYHSEADVSSLEEAFYQLMTNLEFLPNSPTLMNAGGELGQLSACFVIPIGDSMESIFDAVRYTALIHKSGGGTGFSFSQLRPEKDRVGSTGGIASGPVSFMRVFDIATDVVKQGGMRR</sequence>
<dbReference type="Pfam" id="PF00317">
    <property type="entry name" value="Ribonuc_red_lgN"/>
    <property type="match status" value="1"/>
</dbReference>
<gene>
    <name evidence="8" type="ORF">S06H3_18686</name>
</gene>
<dbReference type="Pfam" id="PF02867">
    <property type="entry name" value="Ribonuc_red_lgC"/>
    <property type="match status" value="1"/>
</dbReference>
<evidence type="ECO:0000256" key="2">
    <source>
        <dbReference type="ARBA" id="ARBA00022628"/>
    </source>
</evidence>
<keyword evidence="6" id="KW-0170">Cobalt</keyword>
<accession>X1LB07</accession>
<evidence type="ECO:0000256" key="6">
    <source>
        <dbReference type="ARBA" id="ARBA00023285"/>
    </source>
</evidence>
<evidence type="ECO:0000256" key="3">
    <source>
        <dbReference type="ARBA" id="ARBA00022741"/>
    </source>
</evidence>
<organism evidence="8">
    <name type="scientific">marine sediment metagenome</name>
    <dbReference type="NCBI Taxonomy" id="412755"/>
    <lineage>
        <taxon>unclassified sequences</taxon>
        <taxon>metagenomes</taxon>
        <taxon>ecological metagenomes</taxon>
    </lineage>
</organism>
<dbReference type="InterPro" id="IPR005144">
    <property type="entry name" value="ATP-cone_dom"/>
</dbReference>
<comment type="cofactor">
    <cofactor evidence="1">
        <name>adenosylcob(III)alamin</name>
        <dbReference type="ChEBI" id="CHEBI:18408"/>
    </cofactor>
</comment>
<evidence type="ECO:0000313" key="8">
    <source>
        <dbReference type="EMBL" id="GAI16477.1"/>
    </source>
</evidence>
<dbReference type="PANTHER" id="PTHR43371">
    <property type="entry name" value="VITAMIN B12-DEPENDENT RIBONUCLEOTIDE REDUCTASE"/>
    <property type="match status" value="1"/>
</dbReference>
<evidence type="ECO:0000259" key="7">
    <source>
        <dbReference type="PROSITE" id="PS51161"/>
    </source>
</evidence>
<dbReference type="EMBL" id="BARV01009480">
    <property type="protein sequence ID" value="GAI16477.1"/>
    <property type="molecule type" value="Genomic_DNA"/>
</dbReference>